<dbReference type="AlphaFoldDB" id="A0A840J3B4"/>
<keyword evidence="7" id="KW-1185">Reference proteome</keyword>
<evidence type="ECO:0000259" key="4">
    <source>
        <dbReference type="PROSITE" id="PS51077"/>
    </source>
</evidence>
<dbReference type="SMART" id="SM00346">
    <property type="entry name" value="HTH_ICLR"/>
    <property type="match status" value="1"/>
</dbReference>
<dbReference type="Gene3D" id="3.30.450.40">
    <property type="match status" value="1"/>
</dbReference>
<dbReference type="PANTHER" id="PTHR30136:SF35">
    <property type="entry name" value="HTH-TYPE TRANSCRIPTIONAL REGULATOR RV1719"/>
    <property type="match status" value="1"/>
</dbReference>
<dbReference type="InterPro" id="IPR029016">
    <property type="entry name" value="GAF-like_dom_sf"/>
</dbReference>
<feature type="domain" description="IclR-ED" evidence="5">
    <location>
        <begin position="72"/>
        <end position="248"/>
    </location>
</feature>
<organism evidence="6 7">
    <name type="scientific">Amycolatopsis jiangsuensis</name>
    <dbReference type="NCBI Taxonomy" id="1181879"/>
    <lineage>
        <taxon>Bacteria</taxon>
        <taxon>Bacillati</taxon>
        <taxon>Actinomycetota</taxon>
        <taxon>Actinomycetes</taxon>
        <taxon>Pseudonocardiales</taxon>
        <taxon>Pseudonocardiaceae</taxon>
        <taxon>Amycolatopsis</taxon>
    </lineage>
</organism>
<gene>
    <name evidence="6" type="ORF">BJY18_005694</name>
</gene>
<evidence type="ECO:0000313" key="7">
    <source>
        <dbReference type="Proteomes" id="UP000581769"/>
    </source>
</evidence>
<dbReference type="EMBL" id="JACHMG010000001">
    <property type="protein sequence ID" value="MBB4688209.1"/>
    <property type="molecule type" value="Genomic_DNA"/>
</dbReference>
<dbReference type="InterPro" id="IPR050707">
    <property type="entry name" value="HTH_MetabolicPath_Reg"/>
</dbReference>
<sequence length="253" mass="27119">MDERASRTEGGETARRALRLLDTVARSSKPRRMAELSEEAGINRSTGYRLLRILQEEGYLEHTADGYGVGSKLVALAAAALPRHDDYLVARPLLRALAYRTGETVGLHRRSGDRAVLVLTAENQDHPLRHVAQVGESVPLARGCTGMSMLVQLPPHEVEQVLSRAGAGAATAPQDVARARERGWSYSVEANHAGIAGFAVPVPADDRRAEPMTLGVSGPLGRMNQEVAHRFAPLLAEAATRLAELGVNTGRAG</sequence>
<name>A0A840J3B4_9PSEU</name>
<dbReference type="SUPFAM" id="SSF46785">
    <property type="entry name" value="Winged helix' DNA-binding domain"/>
    <property type="match status" value="1"/>
</dbReference>
<dbReference type="InterPro" id="IPR036388">
    <property type="entry name" value="WH-like_DNA-bd_sf"/>
</dbReference>
<dbReference type="InterPro" id="IPR014757">
    <property type="entry name" value="Tscrpt_reg_IclR_C"/>
</dbReference>
<dbReference type="InterPro" id="IPR005471">
    <property type="entry name" value="Tscrpt_reg_IclR_N"/>
</dbReference>
<dbReference type="PROSITE" id="PS51078">
    <property type="entry name" value="ICLR_ED"/>
    <property type="match status" value="1"/>
</dbReference>
<keyword evidence="3" id="KW-0804">Transcription</keyword>
<reference evidence="6 7" key="1">
    <citation type="submission" date="2020-08" db="EMBL/GenBank/DDBJ databases">
        <title>Sequencing the genomes of 1000 actinobacteria strains.</title>
        <authorList>
            <person name="Klenk H.-P."/>
        </authorList>
    </citation>
    <scope>NUCLEOTIDE SEQUENCE [LARGE SCALE GENOMIC DNA]</scope>
    <source>
        <strain evidence="6 7">DSM 45859</strain>
    </source>
</reference>
<dbReference type="Pfam" id="PF09339">
    <property type="entry name" value="HTH_IclR"/>
    <property type="match status" value="1"/>
</dbReference>
<evidence type="ECO:0000259" key="5">
    <source>
        <dbReference type="PROSITE" id="PS51078"/>
    </source>
</evidence>
<dbReference type="InterPro" id="IPR036390">
    <property type="entry name" value="WH_DNA-bd_sf"/>
</dbReference>
<evidence type="ECO:0000256" key="3">
    <source>
        <dbReference type="ARBA" id="ARBA00023163"/>
    </source>
</evidence>
<evidence type="ECO:0000256" key="2">
    <source>
        <dbReference type="ARBA" id="ARBA00023125"/>
    </source>
</evidence>
<dbReference type="PANTHER" id="PTHR30136">
    <property type="entry name" value="HELIX-TURN-HELIX TRANSCRIPTIONAL REGULATOR, ICLR FAMILY"/>
    <property type="match status" value="1"/>
</dbReference>
<dbReference type="GO" id="GO:0045892">
    <property type="term" value="P:negative regulation of DNA-templated transcription"/>
    <property type="evidence" value="ECO:0007669"/>
    <property type="project" value="TreeGrafter"/>
</dbReference>
<keyword evidence="2 6" id="KW-0238">DNA-binding</keyword>
<evidence type="ECO:0000256" key="1">
    <source>
        <dbReference type="ARBA" id="ARBA00023015"/>
    </source>
</evidence>
<evidence type="ECO:0000313" key="6">
    <source>
        <dbReference type="EMBL" id="MBB4688209.1"/>
    </source>
</evidence>
<dbReference type="Proteomes" id="UP000581769">
    <property type="component" value="Unassembled WGS sequence"/>
</dbReference>
<keyword evidence="1" id="KW-0805">Transcription regulation</keyword>
<feature type="domain" description="HTH iclR-type" evidence="4">
    <location>
        <begin position="11"/>
        <end position="71"/>
    </location>
</feature>
<dbReference type="GO" id="GO:0003677">
    <property type="term" value="F:DNA binding"/>
    <property type="evidence" value="ECO:0007669"/>
    <property type="project" value="UniProtKB-KW"/>
</dbReference>
<dbReference type="PROSITE" id="PS51077">
    <property type="entry name" value="HTH_ICLR"/>
    <property type="match status" value="1"/>
</dbReference>
<dbReference type="GO" id="GO:0003700">
    <property type="term" value="F:DNA-binding transcription factor activity"/>
    <property type="evidence" value="ECO:0007669"/>
    <property type="project" value="TreeGrafter"/>
</dbReference>
<dbReference type="Pfam" id="PF01614">
    <property type="entry name" value="IclR_C"/>
    <property type="match status" value="1"/>
</dbReference>
<protein>
    <submittedName>
        <fullName evidence="6">DNA-binding IclR family transcriptional regulator</fullName>
    </submittedName>
</protein>
<proteinExistence type="predicted"/>
<accession>A0A840J3B4</accession>
<dbReference type="SUPFAM" id="SSF55781">
    <property type="entry name" value="GAF domain-like"/>
    <property type="match status" value="1"/>
</dbReference>
<dbReference type="Gene3D" id="1.10.10.10">
    <property type="entry name" value="Winged helix-like DNA-binding domain superfamily/Winged helix DNA-binding domain"/>
    <property type="match status" value="1"/>
</dbReference>
<dbReference type="RefSeq" id="WP_184782934.1">
    <property type="nucleotide sequence ID" value="NZ_JACHMG010000001.1"/>
</dbReference>
<comment type="caution">
    <text evidence="6">The sequence shown here is derived from an EMBL/GenBank/DDBJ whole genome shotgun (WGS) entry which is preliminary data.</text>
</comment>